<dbReference type="EMBL" id="AP017424">
    <property type="protein sequence ID" value="BAU85231.1"/>
    <property type="molecule type" value="Genomic_DNA"/>
</dbReference>
<name>A0A160P3I2_STRLU</name>
<protein>
    <submittedName>
        <fullName evidence="2">Uncharacterized protein</fullName>
    </submittedName>
</protein>
<gene>
    <name evidence="2" type="ORF">SLA_4343</name>
</gene>
<keyword evidence="3" id="KW-1185">Reference proteome</keyword>
<feature type="transmembrane region" description="Helical" evidence="1">
    <location>
        <begin position="78"/>
        <end position="98"/>
    </location>
</feature>
<evidence type="ECO:0000256" key="1">
    <source>
        <dbReference type="SAM" id="Phobius"/>
    </source>
</evidence>
<evidence type="ECO:0000313" key="2">
    <source>
        <dbReference type="EMBL" id="BAU85231.1"/>
    </source>
</evidence>
<evidence type="ECO:0000313" key="3">
    <source>
        <dbReference type="Proteomes" id="UP000217676"/>
    </source>
</evidence>
<reference evidence="2 3" key="1">
    <citation type="journal article" date="2016" name="Genome Announc.">
        <title>Complete Genome Sequence of Thiostrepton-Producing Streptomyces laurentii ATCC 31255.</title>
        <authorList>
            <person name="Doi K."/>
            <person name="Fujino Y."/>
            <person name="Nagayoshi Y."/>
            <person name="Ohshima T."/>
            <person name="Ogata S."/>
        </authorList>
    </citation>
    <scope>NUCLEOTIDE SEQUENCE [LARGE SCALE GENOMIC DNA]</scope>
    <source>
        <strain evidence="2 3">ATCC 31255</strain>
    </source>
</reference>
<keyword evidence="1" id="KW-0472">Membrane</keyword>
<sequence length="361" mass="39767">MRRRPFPALWPAVTRAPLVPLRPLRDMLTRRRQVDGAGEGHRMTNDPIAAYAARLRAERNDPERAERLRDDRRRRRRGIAVIAAGGVLALGGLGFWLATVTDGERPANEPFAPGTLEEAMWPEEWPVTIRMPYRSSPAARWKSGAEDMVPPSARPVGRLTGPEVEAGLEAVRGFLEEANFSGDTLEGEGTEGALELLAPGDPARSLLEDLPGRGAEGRDPLRLVTRFDPEEVYVAEEPRVQGSMTYEATPEGELLVHADYTIVYAVVMVEGGWEVAGREEATRVVVRRVLDTVVRDGKLAPRTYTSLIANDDCTAPDDGFVHPLFSRELAEKKNWKKVDPYAAGSRPDAAMLGACLMPTRT</sequence>
<dbReference type="Proteomes" id="UP000217676">
    <property type="component" value="Chromosome"/>
</dbReference>
<proteinExistence type="predicted"/>
<keyword evidence="1" id="KW-1133">Transmembrane helix</keyword>
<organism evidence="2 3">
    <name type="scientific">Streptomyces laurentii</name>
    <dbReference type="NCBI Taxonomy" id="39478"/>
    <lineage>
        <taxon>Bacteria</taxon>
        <taxon>Bacillati</taxon>
        <taxon>Actinomycetota</taxon>
        <taxon>Actinomycetes</taxon>
        <taxon>Kitasatosporales</taxon>
        <taxon>Streptomycetaceae</taxon>
        <taxon>Streptomyces</taxon>
    </lineage>
</organism>
<keyword evidence="1" id="KW-0812">Transmembrane</keyword>
<dbReference type="AlphaFoldDB" id="A0A160P3I2"/>
<dbReference type="KEGG" id="slau:SLA_4343"/>
<accession>A0A160P3I2</accession>